<reference evidence="1 2" key="8">
    <citation type="journal article" date="2010" name="J. Virol.">
        <title>Microarray analysis of Paramecium bursaria chlorella virus 1 transcription.</title>
        <authorList>
            <person name="Yanai-Balser G.M."/>
            <person name="Duncan G.A."/>
            <person name="Eudy J.D."/>
            <person name="Wang D."/>
            <person name="Li X."/>
            <person name="Agarkova I.V."/>
            <person name="Dunigan D.D."/>
            <person name="Van Etten J.L."/>
        </authorList>
    </citation>
    <scope>NUCLEOTIDE SEQUENCE [LARGE SCALE GENOMIC DNA]</scope>
</reference>
<dbReference type="Proteomes" id="UP000000862">
    <property type="component" value="Segment"/>
</dbReference>
<evidence type="ECO:0000313" key="1">
    <source>
        <dbReference type="EMBL" id="AEI70114.1"/>
    </source>
</evidence>
<accession>F8TU53</accession>
<proteinExistence type="predicted"/>
<name>F8TU53_PBCV1</name>
<evidence type="ECO:0000313" key="2">
    <source>
        <dbReference type="Proteomes" id="UP000000862"/>
    </source>
</evidence>
<reference evidence="1 2" key="2">
    <citation type="journal article" date="1995" name="Virology">
        <title>Analysis of 43 kb of the Chlorella virus PBCV-1 330-kb genome: map positions 45 to 88.</title>
        <authorList>
            <person name="Li Y."/>
            <person name="Lu Z."/>
            <person name="Burbank D.E."/>
            <person name="Kutish G.F."/>
            <person name="Rock D.L."/>
            <person name="Van Etten J.L."/>
        </authorList>
    </citation>
    <scope>NUCLEOTIDE SEQUENCE [LARGE SCALE GENOMIC DNA]</scope>
</reference>
<reference evidence="1 2" key="5">
    <citation type="journal article" date="1997" name="Virology">
        <title>Analysis of 74 kb of DNA located at the right end of the 330-kb chlorella virus PBCV-1 genome.</title>
        <authorList>
            <person name="Li Y."/>
            <person name="Lu Z."/>
            <person name="Sun L."/>
            <person name="Ropp S."/>
            <person name="Kutish G.F."/>
            <person name="Rock D.L."/>
            <person name="Van Etten J.L."/>
        </authorList>
    </citation>
    <scope>NUCLEOTIDE SEQUENCE [LARGE SCALE GENOMIC DNA]</scope>
</reference>
<dbReference type="RefSeq" id="YP_004678969.1">
    <property type="nucleotide sequence ID" value="NC_000852.5"/>
</dbReference>
<reference evidence="1 2" key="4">
    <citation type="journal article" date="1996" name="Virology">
        <title>Analysis of 76 kb of the chlorella virus PBCV-1 330-kb genome: map positions 182 to 258.</title>
        <authorList>
            <person name="Kutish G.F."/>
            <person name="Li Y."/>
            <person name="Lu Z."/>
            <person name="Furuta M."/>
            <person name="Rock D.L."/>
            <person name="Van Etten J.L."/>
        </authorList>
    </citation>
    <scope>NUCLEOTIDE SEQUENCE [LARGE SCALE GENOMIC DNA]</scope>
</reference>
<reference evidence="1 2" key="6">
    <citation type="journal article" date="1999" name="Virology">
        <title>Chlorella virus PBCV-1 encodes a functional homospermidine synthase.</title>
        <authorList>
            <person name="Kaiser A."/>
            <person name="Vollmert M."/>
            <person name="Tholl D."/>
            <person name="Graves M.V."/>
            <person name="Gurnon J.R."/>
            <person name="Xing W."/>
            <person name="Lisec A.D."/>
            <person name="Nickerson K.W."/>
            <person name="Van Etten J.L."/>
        </authorList>
    </citation>
    <scope>NUCLEOTIDE SEQUENCE [LARGE SCALE GENOMIC DNA]</scope>
</reference>
<reference evidence="1 2" key="7">
    <citation type="journal article" date="2000" name="Virology">
        <title>Characterization of a beta-1,3-glucanase encoded by chlorella virus PBCV-1.</title>
        <authorList>
            <person name="Sun L."/>
            <person name="Gurnon J.R."/>
            <person name="Adams B.J."/>
            <person name="Graves M.V."/>
            <person name="Van Etten J.L."/>
        </authorList>
    </citation>
    <scope>NUCLEOTIDE SEQUENCE [LARGE SCALE GENOMIC DNA]</scope>
</reference>
<organism evidence="1 2">
    <name type="scientific">Paramecium bursaria Chlorella virus 1</name>
    <name type="common">PBCV-1</name>
    <dbReference type="NCBI Taxonomy" id="10506"/>
    <lineage>
        <taxon>Viruses</taxon>
        <taxon>Varidnaviria</taxon>
        <taxon>Bamfordvirae</taxon>
        <taxon>Nucleocytoviricota</taxon>
        <taxon>Megaviricetes</taxon>
        <taxon>Algavirales</taxon>
        <taxon>Phycodnaviridae</taxon>
        <taxon>Chlorovirus</taxon>
        <taxon>Chlorovirus vanettense</taxon>
    </lineage>
</organism>
<organismHost>
    <name type="scientific">Chlorella</name>
    <dbReference type="NCBI Taxonomy" id="3071"/>
</organismHost>
<dbReference type="KEGG" id="vg:10971134"/>
<sequence length="54" mass="6339">MILCYPKKNFKPSDGFCKITGILIISHVLLEFQETSIVFLIRRYETRSTLVHHT</sequence>
<protein>
    <submittedName>
        <fullName evidence="1">Uncharacterized protein</fullName>
    </submittedName>
</protein>
<reference evidence="1 2" key="3">
    <citation type="journal article" date="1996" name="Virology">
        <title>Analysis of 94 kb of the chlorella virus PBCV-1 330-kb genome: map positions 88 to 182.</title>
        <authorList>
            <person name="Lu Z."/>
            <person name="Li Y."/>
            <person name="Que Q."/>
            <person name="Kutish G.F."/>
            <person name="Rock D.L."/>
            <person name="Van Etten J.L."/>
        </authorList>
    </citation>
    <scope>NUCLEOTIDE SEQUENCE [LARGE SCALE GENOMIC DNA]</scope>
</reference>
<reference evidence="1 2" key="1">
    <citation type="journal article" date="1995" name="Virology">
        <title>Analysis of 45 kb of DNA located at the left end of the chlorella virus PBCV-1 genome.</title>
        <authorList>
            <person name="Lu Z."/>
            <person name="Li Y."/>
            <person name="Zhang Y."/>
            <person name="Kutish G.F."/>
            <person name="Rock D.L."/>
            <person name="Van Etten J.L."/>
        </authorList>
    </citation>
    <scope>NUCLEOTIDE SEQUENCE [LARGE SCALE GENOMIC DNA]</scope>
</reference>
<gene>
    <name evidence="1" type="primary">a539aR</name>
</gene>
<dbReference type="GeneID" id="10971134"/>
<dbReference type="EMBL" id="JF411744">
    <property type="protein sequence ID" value="AEI70114.1"/>
    <property type="molecule type" value="Genomic_DNA"/>
</dbReference>
<keyword evidence="2" id="KW-1185">Reference proteome</keyword>